<dbReference type="OMA" id="ELHDMVC"/>
<dbReference type="AlphaFoldDB" id="N1PHS3"/>
<gene>
    <name evidence="2" type="ORF">DOTSEDRAFT_25794</name>
</gene>
<feature type="region of interest" description="Disordered" evidence="1">
    <location>
        <begin position="438"/>
        <end position="462"/>
    </location>
</feature>
<dbReference type="HOGENOM" id="CLU_412782_0_0_1"/>
<feature type="compositionally biased region" description="Basic and acidic residues" evidence="1">
    <location>
        <begin position="631"/>
        <end position="643"/>
    </location>
</feature>
<feature type="compositionally biased region" description="Acidic residues" evidence="1">
    <location>
        <begin position="613"/>
        <end position="624"/>
    </location>
</feature>
<evidence type="ECO:0000313" key="3">
    <source>
        <dbReference type="Proteomes" id="UP000016933"/>
    </source>
</evidence>
<reference evidence="2 3" key="2">
    <citation type="journal article" date="2012" name="PLoS Pathog.">
        <title>Diverse lifestyles and strategies of plant pathogenesis encoded in the genomes of eighteen Dothideomycetes fungi.</title>
        <authorList>
            <person name="Ohm R.A."/>
            <person name="Feau N."/>
            <person name="Henrissat B."/>
            <person name="Schoch C.L."/>
            <person name="Horwitz B.A."/>
            <person name="Barry K.W."/>
            <person name="Condon B.J."/>
            <person name="Copeland A.C."/>
            <person name="Dhillon B."/>
            <person name="Glaser F."/>
            <person name="Hesse C.N."/>
            <person name="Kosti I."/>
            <person name="LaButti K."/>
            <person name="Lindquist E.A."/>
            <person name="Lucas S."/>
            <person name="Salamov A.A."/>
            <person name="Bradshaw R.E."/>
            <person name="Ciuffetti L."/>
            <person name="Hamelin R.C."/>
            <person name="Kema G.H.J."/>
            <person name="Lawrence C."/>
            <person name="Scott J.A."/>
            <person name="Spatafora J.W."/>
            <person name="Turgeon B.G."/>
            <person name="de Wit P.J.G.M."/>
            <person name="Zhong S."/>
            <person name="Goodwin S.B."/>
            <person name="Grigoriev I.V."/>
        </authorList>
    </citation>
    <scope>NUCLEOTIDE SEQUENCE [LARGE SCALE GENOMIC DNA]</scope>
    <source>
        <strain evidence="3">NZE10 / CBS 128990</strain>
    </source>
</reference>
<organism evidence="2 3">
    <name type="scientific">Dothistroma septosporum (strain NZE10 / CBS 128990)</name>
    <name type="common">Red band needle blight fungus</name>
    <name type="synonym">Mycosphaerella pini</name>
    <dbReference type="NCBI Taxonomy" id="675120"/>
    <lineage>
        <taxon>Eukaryota</taxon>
        <taxon>Fungi</taxon>
        <taxon>Dikarya</taxon>
        <taxon>Ascomycota</taxon>
        <taxon>Pezizomycotina</taxon>
        <taxon>Dothideomycetes</taxon>
        <taxon>Dothideomycetidae</taxon>
        <taxon>Mycosphaerellales</taxon>
        <taxon>Mycosphaerellaceae</taxon>
        <taxon>Dothistroma</taxon>
    </lineage>
</organism>
<protein>
    <submittedName>
        <fullName evidence="2">Uncharacterized protein</fullName>
    </submittedName>
</protein>
<keyword evidence="3" id="KW-1185">Reference proteome</keyword>
<feature type="region of interest" description="Disordered" evidence="1">
    <location>
        <begin position="507"/>
        <end position="534"/>
    </location>
</feature>
<dbReference type="EMBL" id="KB446541">
    <property type="protein sequence ID" value="EME42153.1"/>
    <property type="molecule type" value="Genomic_DNA"/>
</dbReference>
<feature type="region of interest" description="Disordered" evidence="1">
    <location>
        <begin position="584"/>
        <end position="665"/>
    </location>
</feature>
<evidence type="ECO:0000256" key="1">
    <source>
        <dbReference type="SAM" id="MobiDB-lite"/>
    </source>
</evidence>
<sequence>MDPTRQNMTQSNAPANAGLICLPGELHDMVCGFIKDTKSLGSLRDSCRILRKKTQDIYQKQMYSTLKINLTVEDLEYVGKVSQHEQYSPLVQRIVITPAFLDRITCRDGRDITLMKKGLRNLENLRAIDILPYETGGNVLLRARANALVPKFGDPHYIPQVVVRHDPTLVHDPISHTFSVVREALHCSKSVVHLTAGATPSTSSGRNSVDHASFQTTTARTDNSSAQLESLHLVTSANGSSLNIEVNLANLLRPMLKLKSLRLEFWGYNVQWLSKIFEDVTFPDLKQLSIQAARKVKASALGGFIQRHKITLESLELSVITFIDDDLATTFPTIFQGLQLHKLKLSQLVSAPYGLLLLGTTCEIICNACYKDLDAAWMFKQGPHCDHASCNVTGGEMAVSRELARRFEIVGLLPWPARPPRLVSVPIAEAIGNEVEESASEDVVMEDQTTSSADATSTPTIVPPYNISSSANLLPARDVAGASEMVTGRAAAAGAPSHTRGDPFLYTRSDPAPSRAPVSTGVIDHTIDSDEGDGPYDGYKDYGGEIKVQSKGTLSLPLETSWNRPTVVPMQSNFTTAKAEARYENPGRGIGGSGPLRRRTGAPPTRHFGGSDDMVDEKGDEDDGYLMIVSEKPHLSEKKREESLEWSTQRGGASKSRRLIRELMD</sequence>
<proteinExistence type="predicted"/>
<name>N1PHS3_DOTSN</name>
<feature type="compositionally biased region" description="Low complexity" evidence="1">
    <location>
        <begin position="449"/>
        <end position="460"/>
    </location>
</feature>
<reference evidence="3" key="1">
    <citation type="journal article" date="2012" name="PLoS Genet.">
        <title>The genomes of the fungal plant pathogens Cladosporium fulvum and Dothistroma septosporum reveal adaptation to different hosts and lifestyles but also signatures of common ancestry.</title>
        <authorList>
            <person name="de Wit P.J.G.M."/>
            <person name="van der Burgt A."/>
            <person name="Oekmen B."/>
            <person name="Stergiopoulos I."/>
            <person name="Abd-Elsalam K.A."/>
            <person name="Aerts A.L."/>
            <person name="Bahkali A.H."/>
            <person name="Beenen H.G."/>
            <person name="Chettri P."/>
            <person name="Cox M.P."/>
            <person name="Datema E."/>
            <person name="de Vries R.P."/>
            <person name="Dhillon B."/>
            <person name="Ganley A.R."/>
            <person name="Griffiths S.A."/>
            <person name="Guo Y."/>
            <person name="Hamelin R.C."/>
            <person name="Henrissat B."/>
            <person name="Kabir M.S."/>
            <person name="Jashni M.K."/>
            <person name="Kema G."/>
            <person name="Klaubauf S."/>
            <person name="Lapidus A."/>
            <person name="Levasseur A."/>
            <person name="Lindquist E."/>
            <person name="Mehrabi R."/>
            <person name="Ohm R.A."/>
            <person name="Owen T.J."/>
            <person name="Salamov A."/>
            <person name="Schwelm A."/>
            <person name="Schijlen E."/>
            <person name="Sun H."/>
            <person name="van den Burg H.A."/>
            <person name="van Ham R.C.H.J."/>
            <person name="Zhang S."/>
            <person name="Goodwin S.B."/>
            <person name="Grigoriev I.V."/>
            <person name="Collemare J."/>
            <person name="Bradshaw R.E."/>
        </authorList>
    </citation>
    <scope>NUCLEOTIDE SEQUENCE [LARGE SCALE GENOMIC DNA]</scope>
    <source>
        <strain evidence="3">NZE10 / CBS 128990</strain>
    </source>
</reference>
<dbReference type="OrthoDB" id="10461945at2759"/>
<evidence type="ECO:0000313" key="2">
    <source>
        <dbReference type="EMBL" id="EME42153.1"/>
    </source>
</evidence>
<dbReference type="Proteomes" id="UP000016933">
    <property type="component" value="Unassembled WGS sequence"/>
</dbReference>
<accession>N1PHS3</accession>